<evidence type="ECO:0000256" key="1">
    <source>
        <dbReference type="ARBA" id="ARBA00022475"/>
    </source>
</evidence>
<evidence type="ECO:0000256" key="2">
    <source>
        <dbReference type="ARBA" id="ARBA00022679"/>
    </source>
</evidence>
<feature type="transmembrane region" description="Helical" evidence="6">
    <location>
        <begin position="67"/>
        <end position="85"/>
    </location>
</feature>
<keyword evidence="2" id="KW-0808">Transferase</keyword>
<dbReference type="GO" id="GO:0042158">
    <property type="term" value="P:lipoprotein biosynthetic process"/>
    <property type="evidence" value="ECO:0007669"/>
    <property type="project" value="InterPro"/>
</dbReference>
<reference evidence="7" key="1">
    <citation type="submission" date="2018-05" db="EMBL/GenBank/DDBJ databases">
        <authorList>
            <person name="Lanie J.A."/>
            <person name="Ng W.-L."/>
            <person name="Kazmierczak K.M."/>
            <person name="Andrzejewski T.M."/>
            <person name="Davidsen T.M."/>
            <person name="Wayne K.J."/>
            <person name="Tettelin H."/>
            <person name="Glass J.I."/>
            <person name="Rusch D."/>
            <person name="Podicherti R."/>
            <person name="Tsui H.-C.T."/>
            <person name="Winkler M.E."/>
        </authorList>
    </citation>
    <scope>NUCLEOTIDE SEQUENCE</scope>
</reference>
<evidence type="ECO:0008006" key="8">
    <source>
        <dbReference type="Google" id="ProtNLM"/>
    </source>
</evidence>
<dbReference type="PANTHER" id="PTHR30589">
    <property type="entry name" value="PROLIPOPROTEIN DIACYLGLYCERYL TRANSFERASE"/>
    <property type="match status" value="1"/>
</dbReference>
<name>A0A382X203_9ZZZZ</name>
<dbReference type="GO" id="GO:0005886">
    <property type="term" value="C:plasma membrane"/>
    <property type="evidence" value="ECO:0007669"/>
    <property type="project" value="InterPro"/>
</dbReference>
<keyword evidence="5 6" id="KW-0472">Membrane</keyword>
<protein>
    <recommendedName>
        <fullName evidence="8">Prolipoprotein diacylglyceryl transferase</fullName>
    </recommendedName>
</protein>
<keyword evidence="3 6" id="KW-0812">Transmembrane</keyword>
<feature type="transmembrane region" description="Helical" evidence="6">
    <location>
        <begin position="105"/>
        <end position="122"/>
    </location>
</feature>
<organism evidence="7">
    <name type="scientific">marine metagenome</name>
    <dbReference type="NCBI Taxonomy" id="408172"/>
    <lineage>
        <taxon>unclassified sequences</taxon>
        <taxon>metagenomes</taxon>
        <taxon>ecological metagenomes</taxon>
    </lineage>
</organism>
<accession>A0A382X203</accession>
<sequence>MNFLPDWMWSFTYPHNVINSGIPIESCTGRYCMELANPVWPTPFYETVMATLIFALLWNIRKHIQVPGILFCIYLIFNGIERFFIEKIRINTTYNILGGITQAEIISFCLIAVGLLGSFILFKRSKAIKQAYNKD</sequence>
<evidence type="ECO:0000256" key="4">
    <source>
        <dbReference type="ARBA" id="ARBA00022989"/>
    </source>
</evidence>
<dbReference type="AlphaFoldDB" id="A0A382X203"/>
<evidence type="ECO:0000256" key="3">
    <source>
        <dbReference type="ARBA" id="ARBA00022692"/>
    </source>
</evidence>
<dbReference type="InterPro" id="IPR001640">
    <property type="entry name" value="Lgt"/>
</dbReference>
<feature type="transmembrane region" description="Helical" evidence="6">
    <location>
        <begin position="43"/>
        <end position="60"/>
    </location>
</feature>
<keyword evidence="4 6" id="KW-1133">Transmembrane helix</keyword>
<dbReference type="PANTHER" id="PTHR30589:SF0">
    <property type="entry name" value="PHOSPHATIDYLGLYCEROL--PROLIPOPROTEIN DIACYLGLYCERYL TRANSFERASE"/>
    <property type="match status" value="1"/>
</dbReference>
<keyword evidence="1" id="KW-1003">Cell membrane</keyword>
<gene>
    <name evidence="7" type="ORF">METZ01_LOCUS418110</name>
</gene>
<dbReference type="GO" id="GO:0008961">
    <property type="term" value="F:phosphatidylglycerol-prolipoprotein diacylglyceryl transferase activity"/>
    <property type="evidence" value="ECO:0007669"/>
    <property type="project" value="InterPro"/>
</dbReference>
<proteinExistence type="predicted"/>
<dbReference type="EMBL" id="UINC01164416">
    <property type="protein sequence ID" value="SVD65256.1"/>
    <property type="molecule type" value="Genomic_DNA"/>
</dbReference>
<dbReference type="Pfam" id="PF01790">
    <property type="entry name" value="LGT"/>
    <property type="match status" value="1"/>
</dbReference>
<evidence type="ECO:0000256" key="6">
    <source>
        <dbReference type="SAM" id="Phobius"/>
    </source>
</evidence>
<evidence type="ECO:0000313" key="7">
    <source>
        <dbReference type="EMBL" id="SVD65256.1"/>
    </source>
</evidence>
<evidence type="ECO:0000256" key="5">
    <source>
        <dbReference type="ARBA" id="ARBA00023136"/>
    </source>
</evidence>